<dbReference type="Pfam" id="PF07980">
    <property type="entry name" value="SusD_RagB"/>
    <property type="match status" value="1"/>
</dbReference>
<dbReference type="Pfam" id="PF14322">
    <property type="entry name" value="SusD-like_3"/>
    <property type="match status" value="1"/>
</dbReference>
<organism evidence="8 9">
    <name type="scientific">Membranihabitans marinus</name>
    <dbReference type="NCBI Taxonomy" id="1227546"/>
    <lineage>
        <taxon>Bacteria</taxon>
        <taxon>Pseudomonadati</taxon>
        <taxon>Bacteroidota</taxon>
        <taxon>Saprospiria</taxon>
        <taxon>Saprospirales</taxon>
        <taxon>Saprospiraceae</taxon>
        <taxon>Membranihabitans</taxon>
    </lineage>
</organism>
<evidence type="ECO:0000256" key="2">
    <source>
        <dbReference type="ARBA" id="ARBA00006275"/>
    </source>
</evidence>
<comment type="similarity">
    <text evidence="2">Belongs to the SusD family.</text>
</comment>
<keyword evidence="3" id="KW-0732">Signal</keyword>
<evidence type="ECO:0000313" key="8">
    <source>
        <dbReference type="EMBL" id="MBY5956496.1"/>
    </source>
</evidence>
<dbReference type="SUPFAM" id="SSF48452">
    <property type="entry name" value="TPR-like"/>
    <property type="match status" value="1"/>
</dbReference>
<proteinExistence type="inferred from homology"/>
<dbReference type="Proteomes" id="UP000753961">
    <property type="component" value="Unassembled WGS sequence"/>
</dbReference>
<dbReference type="InterPro" id="IPR012944">
    <property type="entry name" value="SusD_RagB_dom"/>
</dbReference>
<protein>
    <submittedName>
        <fullName evidence="8">RagB/SusD family nutrient uptake outer membrane protein</fullName>
    </submittedName>
</protein>
<keyword evidence="9" id="KW-1185">Reference proteome</keyword>
<evidence type="ECO:0000313" key="9">
    <source>
        <dbReference type="Proteomes" id="UP000753961"/>
    </source>
</evidence>
<evidence type="ECO:0000256" key="5">
    <source>
        <dbReference type="ARBA" id="ARBA00023237"/>
    </source>
</evidence>
<keyword evidence="4" id="KW-0472">Membrane</keyword>
<dbReference type="CDD" id="cd08977">
    <property type="entry name" value="SusD"/>
    <property type="match status" value="1"/>
</dbReference>
<evidence type="ECO:0000259" key="7">
    <source>
        <dbReference type="Pfam" id="PF14322"/>
    </source>
</evidence>
<dbReference type="GO" id="GO:0009279">
    <property type="term" value="C:cell outer membrane"/>
    <property type="evidence" value="ECO:0007669"/>
    <property type="project" value="UniProtKB-SubCell"/>
</dbReference>
<dbReference type="Gene3D" id="1.25.40.390">
    <property type="match status" value="1"/>
</dbReference>
<dbReference type="InterPro" id="IPR033985">
    <property type="entry name" value="SusD-like_N"/>
</dbReference>
<dbReference type="InterPro" id="IPR011990">
    <property type="entry name" value="TPR-like_helical_dom_sf"/>
</dbReference>
<evidence type="ECO:0000256" key="4">
    <source>
        <dbReference type="ARBA" id="ARBA00023136"/>
    </source>
</evidence>
<evidence type="ECO:0000256" key="1">
    <source>
        <dbReference type="ARBA" id="ARBA00004442"/>
    </source>
</evidence>
<dbReference type="AlphaFoldDB" id="A0A953HQK7"/>
<keyword evidence="5" id="KW-0998">Cell outer membrane</keyword>
<feature type="domain" description="RagB/SusD" evidence="6">
    <location>
        <begin position="343"/>
        <end position="458"/>
    </location>
</feature>
<evidence type="ECO:0000259" key="6">
    <source>
        <dbReference type="Pfam" id="PF07980"/>
    </source>
</evidence>
<dbReference type="EMBL" id="JAHVHU010000001">
    <property type="protein sequence ID" value="MBY5956496.1"/>
    <property type="molecule type" value="Genomic_DNA"/>
</dbReference>
<gene>
    <name evidence="8" type="ORF">KUV50_00010</name>
</gene>
<sequence length="496" mass="55641">MRKITNNIILVIILSAFQISCSDLLDVDPTSVITTDSFWASEGDAEGALAGMYVDLRDVARFNLFILGEARADVVTLGTVGDGGYAKYYNNTVNPADAGPSWSSFYTLINSANLIIKYVPDINFASEDRKSDILAQAYAMRAYTYFVMTRTWGALPLRTEPTEGFGAETTQKPRSPMSEVFELIKNDIEQALQLFPDEDYGPYRAFWSKPAVQALKGNVYLWTGKQEGGGDSDIQTALAALNEIKNSDVQLLNNYEDVFDYSNKGNDEILMAVRLAEFETGGSYFQNMYIINSAIPSNITPETRQKIGPVGPGNNIMVPTSYLKSLYEENDVRKEETFYEIYTKNEDGNPTVYYTTIVVKEDGLITGGDRQFIDDIILYRYADVLLMIAEAKNALGQDPAAEINQVRMRAFGDDFSGNEFVAGSKEENNEFILEERLRELAFEGKRWWDLLRFGKAIELVPALQDKENPEHLLLWPISNSVLSLEPTVEQNPGYQN</sequence>
<dbReference type="RefSeq" id="WP_222578021.1">
    <property type="nucleotide sequence ID" value="NZ_JAHVHU010000001.1"/>
</dbReference>
<feature type="domain" description="SusD-like N-terminal" evidence="7">
    <location>
        <begin position="25"/>
        <end position="221"/>
    </location>
</feature>
<comment type="caution">
    <text evidence="8">The sequence shown here is derived from an EMBL/GenBank/DDBJ whole genome shotgun (WGS) entry which is preliminary data.</text>
</comment>
<comment type="subcellular location">
    <subcellularLocation>
        <location evidence="1">Cell outer membrane</location>
    </subcellularLocation>
</comment>
<reference evidence="8" key="1">
    <citation type="submission" date="2021-06" db="EMBL/GenBank/DDBJ databases">
        <title>44 bacteria genomes isolated from Dapeng, Shenzhen.</title>
        <authorList>
            <person name="Zheng W."/>
            <person name="Yu S."/>
            <person name="Huang Y."/>
        </authorList>
    </citation>
    <scope>NUCLEOTIDE SEQUENCE</scope>
    <source>
        <strain evidence="8">DP5N28-2</strain>
    </source>
</reference>
<evidence type="ECO:0000256" key="3">
    <source>
        <dbReference type="ARBA" id="ARBA00022729"/>
    </source>
</evidence>
<accession>A0A953HQK7</accession>
<name>A0A953HQK7_9BACT</name>